<reference evidence="3" key="1">
    <citation type="submission" date="2017-09" db="EMBL/GenBank/DDBJ databases">
        <title>Depth-based differentiation of microbial function through sediment-hosted aquifers and enrichment of novel symbionts in the deep terrestrial subsurface.</title>
        <authorList>
            <person name="Probst A.J."/>
            <person name="Ladd B."/>
            <person name="Jarett J.K."/>
            <person name="Geller-Mcgrath D.E."/>
            <person name="Sieber C.M.K."/>
            <person name="Emerson J.B."/>
            <person name="Anantharaman K."/>
            <person name="Thomas B.C."/>
            <person name="Malmstrom R."/>
            <person name="Stieglmeier M."/>
            <person name="Klingl A."/>
            <person name="Woyke T."/>
            <person name="Ryan C.M."/>
            <person name="Banfield J.F."/>
        </authorList>
    </citation>
    <scope>NUCLEOTIDE SEQUENCE [LARGE SCALE GENOMIC DNA]</scope>
</reference>
<feature type="transmembrane region" description="Helical" evidence="1">
    <location>
        <begin position="37"/>
        <end position="54"/>
    </location>
</feature>
<keyword evidence="1" id="KW-1133">Transmembrane helix</keyword>
<name>A0A2M7QEK4_9BACT</name>
<feature type="transmembrane region" description="Helical" evidence="1">
    <location>
        <begin position="12"/>
        <end position="31"/>
    </location>
</feature>
<proteinExistence type="predicted"/>
<evidence type="ECO:0000256" key="1">
    <source>
        <dbReference type="SAM" id="Phobius"/>
    </source>
</evidence>
<comment type="caution">
    <text evidence="2">The sequence shown here is derived from an EMBL/GenBank/DDBJ whole genome shotgun (WGS) entry which is preliminary data.</text>
</comment>
<feature type="transmembrane region" description="Helical" evidence="1">
    <location>
        <begin position="211"/>
        <end position="231"/>
    </location>
</feature>
<feature type="transmembrane region" description="Helical" evidence="1">
    <location>
        <begin position="243"/>
        <end position="259"/>
    </location>
</feature>
<feature type="transmembrane region" description="Helical" evidence="1">
    <location>
        <begin position="152"/>
        <end position="172"/>
    </location>
</feature>
<accession>A0A2M7QEK4</accession>
<dbReference type="Proteomes" id="UP000230108">
    <property type="component" value="Unassembled WGS sequence"/>
</dbReference>
<feature type="transmembrane region" description="Helical" evidence="1">
    <location>
        <begin position="61"/>
        <end position="83"/>
    </location>
</feature>
<evidence type="ECO:0000313" key="3">
    <source>
        <dbReference type="Proteomes" id="UP000230108"/>
    </source>
</evidence>
<feature type="transmembrane region" description="Helical" evidence="1">
    <location>
        <begin position="184"/>
        <end position="205"/>
    </location>
</feature>
<keyword evidence="1" id="KW-0812">Transmembrane</keyword>
<dbReference type="EMBL" id="PFLF01000036">
    <property type="protein sequence ID" value="PIY69288.1"/>
    <property type="molecule type" value="Genomic_DNA"/>
</dbReference>
<organism evidence="2 3">
    <name type="scientific">Candidatus Roizmanbacteria bacterium CG_4_10_14_0_8_um_filter_39_9</name>
    <dbReference type="NCBI Taxonomy" id="1974829"/>
    <lineage>
        <taxon>Bacteria</taxon>
        <taxon>Candidatus Roizmaniibacteriota</taxon>
    </lineage>
</organism>
<feature type="transmembrane region" description="Helical" evidence="1">
    <location>
        <begin position="128"/>
        <end position="146"/>
    </location>
</feature>
<sequence length="260" mass="30269">MNNLLRLEKRVRFILATAVLSVALLLSTFFFFDKAWLFLPLLIILAYGAVYFSIIEGIEKIEWITLFIMPVLLTVSLYLFYFLFPVRWLTRIPFIIFYAVSFYATLLVSNIFNVGVEKSLQLYRAAFSVNYFYQTIIIFLGANIILSLKLSFFEHFIIFFIFISAMAIHLFWSIKLDWHFDKQVIQLGLLVGLIIAQIATVASFIPLQTSVFALLITASYYGMGGLSYLHLDQRLFKETIREYVFVIIFVAAIVIFTIRW</sequence>
<protein>
    <submittedName>
        <fullName evidence="2">Uncharacterized protein</fullName>
    </submittedName>
</protein>
<gene>
    <name evidence="2" type="ORF">COY90_01360</name>
</gene>
<keyword evidence="1" id="KW-0472">Membrane</keyword>
<feature type="transmembrane region" description="Helical" evidence="1">
    <location>
        <begin position="95"/>
        <end position="116"/>
    </location>
</feature>
<dbReference type="AlphaFoldDB" id="A0A2M7QEK4"/>
<evidence type="ECO:0000313" key="2">
    <source>
        <dbReference type="EMBL" id="PIY69288.1"/>
    </source>
</evidence>